<accession>A0A0A8Y623</accession>
<dbReference type="AlphaFoldDB" id="A0A0A8Y623"/>
<evidence type="ECO:0000313" key="1">
    <source>
        <dbReference type="EMBL" id="JAD21506.1"/>
    </source>
</evidence>
<reference evidence="1" key="1">
    <citation type="submission" date="2014-09" db="EMBL/GenBank/DDBJ databases">
        <authorList>
            <person name="Magalhaes I.L.F."/>
            <person name="Oliveira U."/>
            <person name="Santos F.R."/>
            <person name="Vidigal T.H.D.A."/>
            <person name="Brescovit A.D."/>
            <person name="Santos A.J."/>
        </authorList>
    </citation>
    <scope>NUCLEOTIDE SEQUENCE</scope>
    <source>
        <tissue evidence="1">Shoot tissue taken approximately 20 cm above the soil surface</tissue>
    </source>
</reference>
<proteinExistence type="predicted"/>
<name>A0A0A8Y623_ARUDO</name>
<protein>
    <submittedName>
        <fullName evidence="1">Uncharacterized protein</fullName>
    </submittedName>
</protein>
<organism evidence="1">
    <name type="scientific">Arundo donax</name>
    <name type="common">Giant reed</name>
    <name type="synonym">Donax arundinaceus</name>
    <dbReference type="NCBI Taxonomy" id="35708"/>
    <lineage>
        <taxon>Eukaryota</taxon>
        <taxon>Viridiplantae</taxon>
        <taxon>Streptophyta</taxon>
        <taxon>Embryophyta</taxon>
        <taxon>Tracheophyta</taxon>
        <taxon>Spermatophyta</taxon>
        <taxon>Magnoliopsida</taxon>
        <taxon>Liliopsida</taxon>
        <taxon>Poales</taxon>
        <taxon>Poaceae</taxon>
        <taxon>PACMAD clade</taxon>
        <taxon>Arundinoideae</taxon>
        <taxon>Arundineae</taxon>
        <taxon>Arundo</taxon>
    </lineage>
</organism>
<reference evidence="1" key="2">
    <citation type="journal article" date="2015" name="Data Brief">
        <title>Shoot transcriptome of the giant reed, Arundo donax.</title>
        <authorList>
            <person name="Barrero R.A."/>
            <person name="Guerrero F.D."/>
            <person name="Moolhuijzen P."/>
            <person name="Goolsby J.A."/>
            <person name="Tidwell J."/>
            <person name="Bellgard S.E."/>
            <person name="Bellgard M.I."/>
        </authorList>
    </citation>
    <scope>NUCLEOTIDE SEQUENCE</scope>
    <source>
        <tissue evidence="1">Shoot tissue taken approximately 20 cm above the soil surface</tissue>
    </source>
</reference>
<sequence>MLLKLICHIKGLWHFMFHMNRWYANLGIWSNFAKEEPFHIIFHLFYLRFERQSSKSFLILVKK</sequence>
<dbReference type="EMBL" id="GBRH01276389">
    <property type="protein sequence ID" value="JAD21506.1"/>
    <property type="molecule type" value="Transcribed_RNA"/>
</dbReference>